<sequence length="311" mass="35526">MVLKVDSDSRGGSKLTLDSGVSSETDESEANLREAYKHLMSSTKASPLSIDKPIVALQLFSTAIKLHNMQLAEQCIENLNNLLDKTNVLLILRYISTCINESSNPNDIEPSAPPLVEDESKCKDEWVHHLIDDNLRNNCFSVIDRNAEYVLKQKEVLELDYCDILSITTRDTLEISSEILVYSAIMRWCIEECKRRTLETQKFNLKAVLRDLVYAPRYGLMTKKEFLCRTIDGVKGPDRSGILDEYETEKILEYIKKKGGSRLPYKGGEPRKFIYDNNNFQKSNKNSCCSKKSSCDKFIINFLTCWTAVFD</sequence>
<evidence type="ECO:0000259" key="2">
    <source>
        <dbReference type="SMART" id="SM00875"/>
    </source>
</evidence>
<name>A0A9P0GE56_9CUCU</name>
<evidence type="ECO:0000313" key="4">
    <source>
        <dbReference type="Proteomes" id="UP001153636"/>
    </source>
</evidence>
<dbReference type="PANTHER" id="PTHR45774">
    <property type="entry name" value="BTB/POZ DOMAIN-CONTAINING"/>
    <property type="match status" value="1"/>
</dbReference>
<accession>A0A9P0GE56</accession>
<keyword evidence="4" id="KW-1185">Reference proteome</keyword>
<feature type="compositionally biased region" description="Basic and acidic residues" evidence="1">
    <location>
        <begin position="1"/>
        <end position="11"/>
    </location>
</feature>
<feature type="domain" description="BACK" evidence="2">
    <location>
        <begin position="126"/>
        <end position="232"/>
    </location>
</feature>
<evidence type="ECO:0000256" key="1">
    <source>
        <dbReference type="SAM" id="MobiDB-lite"/>
    </source>
</evidence>
<dbReference type="PANTHER" id="PTHR45774:SF4">
    <property type="entry name" value="AXUNDEAD, ISOFORM F"/>
    <property type="match status" value="1"/>
</dbReference>
<reference evidence="3" key="1">
    <citation type="submission" date="2022-01" db="EMBL/GenBank/DDBJ databases">
        <authorList>
            <person name="King R."/>
        </authorList>
    </citation>
    <scope>NUCLEOTIDE SEQUENCE</scope>
</reference>
<evidence type="ECO:0000313" key="3">
    <source>
        <dbReference type="EMBL" id="CAH1107586.1"/>
    </source>
</evidence>
<dbReference type="Pfam" id="PF07707">
    <property type="entry name" value="BACK"/>
    <property type="match status" value="1"/>
</dbReference>
<dbReference type="Gene3D" id="1.25.40.420">
    <property type="match status" value="1"/>
</dbReference>
<dbReference type="SMART" id="SM00875">
    <property type="entry name" value="BACK"/>
    <property type="match status" value="1"/>
</dbReference>
<feature type="region of interest" description="Disordered" evidence="1">
    <location>
        <begin position="1"/>
        <end position="29"/>
    </location>
</feature>
<dbReference type="Proteomes" id="UP001153636">
    <property type="component" value="Chromosome 22"/>
</dbReference>
<proteinExistence type="predicted"/>
<protein>
    <recommendedName>
        <fullName evidence="2">BACK domain-containing protein</fullName>
    </recommendedName>
</protein>
<dbReference type="OrthoDB" id="6335872at2759"/>
<gene>
    <name evidence="3" type="ORF">PSYICH_LOCUS8290</name>
</gene>
<organism evidence="3 4">
    <name type="scientific">Psylliodes chrysocephalus</name>
    <dbReference type="NCBI Taxonomy" id="3402493"/>
    <lineage>
        <taxon>Eukaryota</taxon>
        <taxon>Metazoa</taxon>
        <taxon>Ecdysozoa</taxon>
        <taxon>Arthropoda</taxon>
        <taxon>Hexapoda</taxon>
        <taxon>Insecta</taxon>
        <taxon>Pterygota</taxon>
        <taxon>Neoptera</taxon>
        <taxon>Endopterygota</taxon>
        <taxon>Coleoptera</taxon>
        <taxon>Polyphaga</taxon>
        <taxon>Cucujiformia</taxon>
        <taxon>Chrysomeloidea</taxon>
        <taxon>Chrysomelidae</taxon>
        <taxon>Galerucinae</taxon>
        <taxon>Alticini</taxon>
        <taxon>Psylliodes</taxon>
    </lineage>
</organism>
<dbReference type="GO" id="GO:0022008">
    <property type="term" value="P:neurogenesis"/>
    <property type="evidence" value="ECO:0007669"/>
    <property type="project" value="TreeGrafter"/>
</dbReference>
<dbReference type="AlphaFoldDB" id="A0A9P0GE56"/>
<dbReference type="EMBL" id="OV651834">
    <property type="protein sequence ID" value="CAH1107586.1"/>
    <property type="molecule type" value="Genomic_DNA"/>
</dbReference>
<dbReference type="GO" id="GO:0005829">
    <property type="term" value="C:cytosol"/>
    <property type="evidence" value="ECO:0007669"/>
    <property type="project" value="TreeGrafter"/>
</dbReference>
<dbReference type="InterPro" id="IPR011705">
    <property type="entry name" value="BACK"/>
</dbReference>